<evidence type="ECO:0000313" key="7">
    <source>
        <dbReference type="EMBL" id="KPJ17492.1"/>
    </source>
</evidence>
<dbReference type="Pfam" id="PF00089">
    <property type="entry name" value="Trypsin"/>
    <property type="match status" value="1"/>
</dbReference>
<dbReference type="PANTHER" id="PTHR24276">
    <property type="entry name" value="POLYSERASE-RELATED"/>
    <property type="match status" value="1"/>
</dbReference>
<evidence type="ECO:0000256" key="2">
    <source>
        <dbReference type="ARBA" id="ARBA00022670"/>
    </source>
</evidence>
<comment type="similarity">
    <text evidence="1">Belongs to the peptidase S1 family.</text>
</comment>
<dbReference type="InterPro" id="IPR043504">
    <property type="entry name" value="Peptidase_S1_PA_chymotrypsin"/>
</dbReference>
<sequence length="422" mass="47910">MNRDDVIKILAEKGNTSNLVKSARKAIGIDYIEFNDRDDNDIVLDNIVDEILAQAPSDNHKFDHNDNDGMYWDPQGELDDLKEYHRHDGRRIFRGERTTIKNYPFMVSVHVLGRFWCGGSLYWNDLVLTSASCLQLMHNNRFFRENPKLLQVRIGSNHSRIGGEIIDALEVYFHPGYNPRTLNNNIAVIRLRHHLYFDHHRTPKLIAISYSPFSIPTTAEVLLLGWGVKKLSQRIAFEPVFLQQKLLPVYPNIFCKEVYGDKFVSSTMFCAGTMTTGEGACSHDAGGPAVMSGKLVGIISYGPSICGFPNAPTVFTLVGAYADWIETINETMPSYHIGKKKTTTLNPVLAMQYYNLEQYTSLKEKLLEHQTSKVTPLDIMTMPTEGNVTATTPGALRKKKLKDVIKYDKVKIAKKKKLKYMR</sequence>
<evidence type="ECO:0000259" key="6">
    <source>
        <dbReference type="PROSITE" id="PS50240"/>
    </source>
</evidence>
<keyword evidence="2 7" id="KW-0645">Protease</keyword>
<dbReference type="CDD" id="cd00190">
    <property type="entry name" value="Tryp_SPc"/>
    <property type="match status" value="1"/>
</dbReference>
<dbReference type="EMBL" id="KQ460141">
    <property type="protein sequence ID" value="KPJ17492.1"/>
    <property type="molecule type" value="Genomic_DNA"/>
</dbReference>
<dbReference type="SMART" id="SM00020">
    <property type="entry name" value="Tryp_SPc"/>
    <property type="match status" value="1"/>
</dbReference>
<dbReference type="InterPro" id="IPR001314">
    <property type="entry name" value="Peptidase_S1A"/>
</dbReference>
<dbReference type="PANTHER" id="PTHR24276:SF91">
    <property type="entry name" value="AT26814P-RELATED"/>
    <property type="match status" value="1"/>
</dbReference>
<protein>
    <submittedName>
        <fullName evidence="7">Vitellin-degrading protease</fullName>
    </submittedName>
</protein>
<dbReference type="GO" id="GO:0006508">
    <property type="term" value="P:proteolysis"/>
    <property type="evidence" value="ECO:0007669"/>
    <property type="project" value="UniProtKB-KW"/>
</dbReference>
<dbReference type="Proteomes" id="UP000053240">
    <property type="component" value="Unassembled WGS sequence"/>
</dbReference>
<dbReference type="InterPro" id="IPR009003">
    <property type="entry name" value="Peptidase_S1_PA"/>
</dbReference>
<evidence type="ECO:0000256" key="1">
    <source>
        <dbReference type="ARBA" id="ARBA00007664"/>
    </source>
</evidence>
<organism evidence="7 8">
    <name type="scientific">Papilio machaon</name>
    <name type="common">Old World swallowtail butterfly</name>
    <dbReference type="NCBI Taxonomy" id="76193"/>
    <lineage>
        <taxon>Eukaryota</taxon>
        <taxon>Metazoa</taxon>
        <taxon>Ecdysozoa</taxon>
        <taxon>Arthropoda</taxon>
        <taxon>Hexapoda</taxon>
        <taxon>Insecta</taxon>
        <taxon>Pterygota</taxon>
        <taxon>Neoptera</taxon>
        <taxon>Endopterygota</taxon>
        <taxon>Lepidoptera</taxon>
        <taxon>Glossata</taxon>
        <taxon>Ditrysia</taxon>
        <taxon>Papilionoidea</taxon>
        <taxon>Papilionidae</taxon>
        <taxon>Papilioninae</taxon>
        <taxon>Papilio</taxon>
    </lineage>
</organism>
<dbReference type="KEGG" id="pmac:106708202"/>
<dbReference type="STRING" id="76193.A0A0N1IHI0"/>
<keyword evidence="3" id="KW-0378">Hydrolase</keyword>
<dbReference type="GO" id="GO:0004252">
    <property type="term" value="F:serine-type endopeptidase activity"/>
    <property type="evidence" value="ECO:0007669"/>
    <property type="project" value="InterPro"/>
</dbReference>
<keyword evidence="8" id="KW-1185">Reference proteome</keyword>
<evidence type="ECO:0000313" key="8">
    <source>
        <dbReference type="Proteomes" id="UP000053240"/>
    </source>
</evidence>
<evidence type="ECO:0000256" key="3">
    <source>
        <dbReference type="ARBA" id="ARBA00022801"/>
    </source>
</evidence>
<proteinExistence type="inferred from homology"/>
<reference evidence="7 8" key="1">
    <citation type="journal article" date="2015" name="Nat. Commun.">
        <title>Outbred genome sequencing and CRISPR/Cas9 gene editing in butterflies.</title>
        <authorList>
            <person name="Li X."/>
            <person name="Fan D."/>
            <person name="Zhang W."/>
            <person name="Liu G."/>
            <person name="Zhang L."/>
            <person name="Zhao L."/>
            <person name="Fang X."/>
            <person name="Chen L."/>
            <person name="Dong Y."/>
            <person name="Chen Y."/>
            <person name="Ding Y."/>
            <person name="Zhao R."/>
            <person name="Feng M."/>
            <person name="Zhu Y."/>
            <person name="Feng Y."/>
            <person name="Jiang X."/>
            <person name="Zhu D."/>
            <person name="Xiang H."/>
            <person name="Feng X."/>
            <person name="Li S."/>
            <person name="Wang J."/>
            <person name="Zhang G."/>
            <person name="Kronforst M.R."/>
            <person name="Wang W."/>
        </authorList>
    </citation>
    <scope>NUCLEOTIDE SEQUENCE [LARGE SCALE GENOMIC DNA]</scope>
    <source>
        <strain evidence="7">Ya'a_city_454_Pm</strain>
        <tissue evidence="7">Whole body</tissue>
    </source>
</reference>
<dbReference type="InterPro" id="IPR001254">
    <property type="entry name" value="Trypsin_dom"/>
</dbReference>
<dbReference type="PRINTS" id="PR00722">
    <property type="entry name" value="CHYMOTRYPSIN"/>
</dbReference>
<accession>A0A0N1IHI0</accession>
<dbReference type="SUPFAM" id="SSF50494">
    <property type="entry name" value="Trypsin-like serine proteases"/>
    <property type="match status" value="1"/>
</dbReference>
<dbReference type="PROSITE" id="PS50240">
    <property type="entry name" value="TRYPSIN_DOM"/>
    <property type="match status" value="1"/>
</dbReference>
<dbReference type="InterPro" id="IPR050430">
    <property type="entry name" value="Peptidase_S1"/>
</dbReference>
<feature type="domain" description="Peptidase S1" evidence="6">
    <location>
        <begin position="92"/>
        <end position="330"/>
    </location>
</feature>
<dbReference type="InParanoid" id="A0A0N1IHI0"/>
<gene>
    <name evidence="7" type="ORF">RR48_03655</name>
</gene>
<name>A0A0N1IHI0_PAPMA</name>
<dbReference type="Gene3D" id="2.40.10.10">
    <property type="entry name" value="Trypsin-like serine proteases"/>
    <property type="match status" value="1"/>
</dbReference>
<dbReference type="AlphaFoldDB" id="A0A0N1IHI0"/>
<evidence type="ECO:0000256" key="5">
    <source>
        <dbReference type="ARBA" id="ARBA00023157"/>
    </source>
</evidence>
<keyword evidence="5" id="KW-1015">Disulfide bond</keyword>
<keyword evidence="4" id="KW-0720">Serine protease</keyword>
<evidence type="ECO:0000256" key="4">
    <source>
        <dbReference type="ARBA" id="ARBA00022825"/>
    </source>
</evidence>